<name>A0A0G4EMV7_VITBC</name>
<feature type="region of interest" description="Disordered" evidence="6">
    <location>
        <begin position="158"/>
        <end position="188"/>
    </location>
</feature>
<evidence type="ECO:0000313" key="8">
    <source>
        <dbReference type="Proteomes" id="UP000041254"/>
    </source>
</evidence>
<proteinExistence type="inferred from homology"/>
<keyword evidence="8" id="KW-1185">Reference proteome</keyword>
<dbReference type="Pfam" id="PF05577">
    <property type="entry name" value="Peptidase_S28"/>
    <property type="match status" value="2"/>
</dbReference>
<keyword evidence="5" id="KW-0325">Glycoprotein</keyword>
<dbReference type="OrthoDB" id="330834at2759"/>
<accession>A0A0G4EMV7</accession>
<dbReference type="EMBL" id="CDMY01000264">
    <property type="protein sequence ID" value="CEL98149.1"/>
    <property type="molecule type" value="Genomic_DNA"/>
</dbReference>
<evidence type="ECO:0000313" key="7">
    <source>
        <dbReference type="EMBL" id="CEL98149.1"/>
    </source>
</evidence>
<dbReference type="PANTHER" id="PTHR11010:SF117">
    <property type="entry name" value="SERINE PROTEASE 16"/>
    <property type="match status" value="1"/>
</dbReference>
<protein>
    <submittedName>
        <fullName evidence="7">Uncharacterized protein</fullName>
    </submittedName>
</protein>
<evidence type="ECO:0000256" key="3">
    <source>
        <dbReference type="ARBA" id="ARBA00022729"/>
    </source>
</evidence>
<dbReference type="GO" id="GO:0008239">
    <property type="term" value="F:dipeptidyl-peptidase activity"/>
    <property type="evidence" value="ECO:0007669"/>
    <property type="project" value="TreeGrafter"/>
</dbReference>
<dbReference type="PANTHER" id="PTHR11010">
    <property type="entry name" value="PROTEASE S28 PRO-X CARBOXYPEPTIDASE-RELATED"/>
    <property type="match status" value="1"/>
</dbReference>
<evidence type="ECO:0000256" key="2">
    <source>
        <dbReference type="ARBA" id="ARBA00022670"/>
    </source>
</evidence>
<comment type="similarity">
    <text evidence="1">Belongs to the peptidase S28 family.</text>
</comment>
<keyword evidence="3" id="KW-0732">Signal</keyword>
<keyword evidence="4" id="KW-0378">Hydrolase</keyword>
<feature type="region of interest" description="Disordered" evidence="6">
    <location>
        <begin position="489"/>
        <end position="510"/>
    </location>
</feature>
<dbReference type="GO" id="GO:0070008">
    <property type="term" value="F:serine-type exopeptidase activity"/>
    <property type="evidence" value="ECO:0007669"/>
    <property type="project" value="InterPro"/>
</dbReference>
<dbReference type="InterPro" id="IPR008758">
    <property type="entry name" value="Peptidase_S28"/>
</dbReference>
<evidence type="ECO:0000256" key="4">
    <source>
        <dbReference type="ARBA" id="ARBA00022801"/>
    </source>
</evidence>
<evidence type="ECO:0000256" key="6">
    <source>
        <dbReference type="SAM" id="MobiDB-lite"/>
    </source>
</evidence>
<dbReference type="InterPro" id="IPR029058">
    <property type="entry name" value="AB_hydrolase_fold"/>
</dbReference>
<dbReference type="Proteomes" id="UP000041254">
    <property type="component" value="Unassembled WGS sequence"/>
</dbReference>
<dbReference type="VEuPathDB" id="CryptoDB:Vbra_5128"/>
<gene>
    <name evidence="7" type="ORF">Vbra_5128</name>
</gene>
<sequence>MACLPFIYAGNIAAFARAKFPETITGAISSSAPIEAREKYTEYDAVVEDSIPRDCAKTIRKATKILERRLLQPPVTPAMRRRYGGDVYKHSRASREARRIFDLFGCTGLPAETYDDVVDFLFIAADKVSTAVQYHTSKVRPYIDNMCRIFKGERIAISKPASPPPHKVRPRFPKDTATQHADEAREAPSFVETLSEPMRMGIIAGEPKLPFPPTAPFSPYPLRLVPHTLGSPEASELSNDTDTDSEMAEERLLRDFGWLSVYLTKATGQDCDFHDILHHEDTKLDESASQRLWMWQSCSEYEYWQVGFPHSMRSELIDVSFAHRACDHTFPLPYGAKWTSMAARENALWDGKQLTGRLGSAQPPSRIHFTNGQTDPWQILSVESTDLGQHPLPDVDAYEIPGGSHCLDFGASHPADSAGVRHARELIRERIQQWTDAHYNEWLEASSTSSFSYRNLCFDKTRHRALVRCGRDATFVPESNVLTAAADDYHGQQQQQQSNTTTITTTTTSSRGGEITQTLVAVDVVCGSKGDTDTHVVLVPISRDAYGAVDEGRLEDALYERLKGALLECYHGRGFRYWVSGVRTGGRGDAGTRMMNMTTRVLA</sequence>
<dbReference type="GO" id="GO:0006508">
    <property type="term" value="P:proteolysis"/>
    <property type="evidence" value="ECO:0007669"/>
    <property type="project" value="UniProtKB-KW"/>
</dbReference>
<dbReference type="AlphaFoldDB" id="A0A0G4EMV7"/>
<dbReference type="Gene3D" id="3.40.50.1820">
    <property type="entry name" value="alpha/beta hydrolase"/>
    <property type="match status" value="2"/>
</dbReference>
<keyword evidence="2" id="KW-0645">Protease</keyword>
<dbReference type="InParanoid" id="A0A0G4EMV7"/>
<reference evidence="7 8" key="1">
    <citation type="submission" date="2014-11" db="EMBL/GenBank/DDBJ databases">
        <authorList>
            <person name="Zhu J."/>
            <person name="Qi W."/>
            <person name="Song R."/>
        </authorList>
    </citation>
    <scope>NUCLEOTIDE SEQUENCE [LARGE SCALE GENOMIC DNA]</scope>
</reference>
<organism evidence="7 8">
    <name type="scientific">Vitrella brassicaformis (strain CCMP3155)</name>
    <dbReference type="NCBI Taxonomy" id="1169540"/>
    <lineage>
        <taxon>Eukaryota</taxon>
        <taxon>Sar</taxon>
        <taxon>Alveolata</taxon>
        <taxon>Colpodellida</taxon>
        <taxon>Vitrellaceae</taxon>
        <taxon>Vitrella</taxon>
    </lineage>
</organism>
<feature type="compositionally biased region" description="Low complexity" evidence="6">
    <location>
        <begin position="492"/>
        <end position="510"/>
    </location>
</feature>
<evidence type="ECO:0000256" key="5">
    <source>
        <dbReference type="ARBA" id="ARBA00023180"/>
    </source>
</evidence>
<evidence type="ECO:0000256" key="1">
    <source>
        <dbReference type="ARBA" id="ARBA00011079"/>
    </source>
</evidence>